<feature type="active site" description="Proton donor" evidence="15">
    <location>
        <position position="162"/>
    </location>
</feature>
<evidence type="ECO:0000256" key="15">
    <source>
        <dbReference type="PIRSR" id="PIRSR037299-1"/>
    </source>
</evidence>
<dbReference type="GO" id="GO:0009277">
    <property type="term" value="C:fungal-type cell wall"/>
    <property type="evidence" value="ECO:0007669"/>
    <property type="project" value="EnsemblFungi"/>
</dbReference>
<evidence type="ECO:0000256" key="6">
    <source>
        <dbReference type="ARBA" id="ARBA00022729"/>
    </source>
</evidence>
<evidence type="ECO:0000256" key="13">
    <source>
        <dbReference type="ARBA" id="ARBA00038074"/>
    </source>
</evidence>
<dbReference type="CAZy" id="GH16">
    <property type="family name" value="Glycoside Hydrolase Family 16"/>
</dbReference>
<feature type="domain" description="GH16" evidence="18">
    <location>
        <begin position="59"/>
        <end position="301"/>
    </location>
</feature>
<feature type="compositionally biased region" description="Low complexity" evidence="16">
    <location>
        <begin position="352"/>
        <end position="384"/>
    </location>
</feature>
<dbReference type="OMA" id="WNATANQ"/>
<dbReference type="PANTHER" id="PTHR10963">
    <property type="entry name" value="GLYCOSYL HYDROLASE-RELATED"/>
    <property type="match status" value="1"/>
</dbReference>
<dbReference type="eggNOG" id="ENOG502QVQI">
    <property type="taxonomic scope" value="Eukaryota"/>
</dbReference>
<keyword evidence="3" id="KW-0336">GPI-anchor</keyword>
<comment type="catalytic activity">
    <reaction evidence="1">
        <text>Random endo-hydrolysis of N-acetyl-beta-D-glucosaminide (1-&gt;4)-beta-linkages in chitin and chitodextrins.</text>
        <dbReference type="EC" id="3.2.1.14"/>
    </reaction>
</comment>
<dbReference type="PROSITE" id="PS51762">
    <property type="entry name" value="GH16_2"/>
    <property type="match status" value="1"/>
</dbReference>
<evidence type="ECO:0000256" key="9">
    <source>
        <dbReference type="ARBA" id="ARBA00023180"/>
    </source>
</evidence>
<comment type="subcellular location">
    <subcellularLocation>
        <location evidence="2">Membrane</location>
        <topology evidence="2">Lipid-anchor</topology>
        <topology evidence="2">GPI-anchor</topology>
    </subcellularLocation>
</comment>
<dbReference type="GO" id="GO:0016757">
    <property type="term" value="F:glycosyltransferase activity"/>
    <property type="evidence" value="ECO:0007669"/>
    <property type="project" value="UniProtKB-KW"/>
</dbReference>
<organism evidence="19 20">
    <name type="scientific">Komagataella phaffii (strain GS115 / ATCC 20864)</name>
    <name type="common">Yeast</name>
    <name type="synonym">Pichia pastoris</name>
    <dbReference type="NCBI Taxonomy" id="644223"/>
    <lineage>
        <taxon>Eukaryota</taxon>
        <taxon>Fungi</taxon>
        <taxon>Dikarya</taxon>
        <taxon>Ascomycota</taxon>
        <taxon>Saccharomycotina</taxon>
        <taxon>Pichiomycetes</taxon>
        <taxon>Pichiales</taxon>
        <taxon>Pichiaceae</taxon>
        <taxon>Komagataella</taxon>
    </lineage>
</organism>
<keyword evidence="5" id="KW-0808">Transferase</keyword>
<feature type="active site" description="Nucleophile" evidence="15">
    <location>
        <position position="158"/>
    </location>
</feature>
<evidence type="ECO:0000313" key="19">
    <source>
        <dbReference type="EMBL" id="CAY67669.1"/>
    </source>
</evidence>
<keyword evidence="6 17" id="KW-0732">Signal</keyword>
<proteinExistence type="inferred from homology"/>
<dbReference type="InterPro" id="IPR050546">
    <property type="entry name" value="Glycosyl_Hydrlase_16"/>
</dbReference>
<dbReference type="CDD" id="cd02183">
    <property type="entry name" value="GH16_fungal_CRH1_transglycosylase"/>
    <property type="match status" value="1"/>
</dbReference>
<accession>C4QWP6</accession>
<dbReference type="PIRSF" id="PIRSF037299">
    <property type="entry name" value="Glycosidase_CRH1_prd"/>
    <property type="match status" value="1"/>
</dbReference>
<dbReference type="GO" id="GO:0005975">
    <property type="term" value="P:carbohydrate metabolic process"/>
    <property type="evidence" value="ECO:0007669"/>
    <property type="project" value="InterPro"/>
</dbReference>
<sequence length="448" mass="48769">MRPVLSLLLLLASSVLADEVIECDADNKCPEDKPCCSQYGVCGTGVNCLGGCDPRHSFNASACLPMPVCRDVDLKASTDAFEIDTNYLGDANETDWVYNGYLIDYDDSVLLAMPKESYGTVVSSTFYVWYGKITATLKTSRGAGVVTSFILFSNVHDEIDWEFVGYNLSQVETNYYYQGVLNYTNGRNVSLEEDVNSFEYFHDYEIDWKEDVITWSIDGDVVRTLKKEDTYNETTDKYMFPQTPSRVQLSIWPAGAESNAIGTVSWAGGNVDWDSEDIQDPGYFYYTLKELTVECYDVPDGTEEDGELAYYFKESDAFDQGDIIITNNSTKIKSLDDTGFDPDEDDDDDESSSSSSSSSRSSSSSSRTGSSSTSSATSTSTSNSNDDDDNNNSSPTTSSGTSSAASGFVQNMSQTSGSSSATSNNAAASLSAGFLTTISFFASVLGFL</sequence>
<reference evidence="19 20" key="1">
    <citation type="journal article" date="2009" name="Nat. Biotechnol.">
        <title>Genome sequence of the recombinant protein production host Pichia pastoris.</title>
        <authorList>
            <person name="De Schutter K."/>
            <person name="Lin Y.C."/>
            <person name="Tiels P."/>
            <person name="Van Hecke A."/>
            <person name="Glinka S."/>
            <person name="Weber-Lehmann J."/>
            <person name="Rouze P."/>
            <person name="Van de Peer Y."/>
            <person name="Callewaert N."/>
        </authorList>
    </citation>
    <scope>NUCLEOTIDE SEQUENCE [LARGE SCALE GENOMIC DNA]</scope>
    <source>
        <strain evidence="20">GS115 / ATCC 20864</strain>
    </source>
</reference>
<dbReference type="PANTHER" id="PTHR10963:SF22">
    <property type="entry name" value="GLYCOSIDASE CRH2-RELATED"/>
    <property type="match status" value="1"/>
</dbReference>
<keyword evidence="12" id="KW-0961">Cell wall biogenesis/degradation</keyword>
<dbReference type="Pfam" id="PF00722">
    <property type="entry name" value="Glyco_hydro_16"/>
    <property type="match status" value="1"/>
</dbReference>
<dbReference type="GO" id="GO:0000144">
    <property type="term" value="C:cellular bud neck septin ring"/>
    <property type="evidence" value="ECO:0007669"/>
    <property type="project" value="EnsemblFungi"/>
</dbReference>
<evidence type="ECO:0000256" key="17">
    <source>
        <dbReference type="SAM" id="SignalP"/>
    </source>
</evidence>
<dbReference type="EC" id="3.2.-.-" evidence="14"/>
<evidence type="ECO:0000256" key="4">
    <source>
        <dbReference type="ARBA" id="ARBA00022676"/>
    </source>
</evidence>
<dbReference type="SMR" id="C4QWP6"/>
<comment type="similarity">
    <text evidence="13">Belongs to the glycosyl hydrolase 16 family. CRH1 subfamily.</text>
</comment>
<gene>
    <name evidence="19" type="ordered locus">PAS_chr1-1_0293</name>
</gene>
<feature type="compositionally biased region" description="Low complexity" evidence="16">
    <location>
        <begin position="413"/>
        <end position="426"/>
    </location>
</feature>
<keyword evidence="9" id="KW-0325">Glycoprotein</keyword>
<dbReference type="AlphaFoldDB" id="C4QWP6"/>
<dbReference type="InterPro" id="IPR000757">
    <property type="entry name" value="Beta-glucanase-like"/>
</dbReference>
<keyword evidence="20" id="KW-1185">Reference proteome</keyword>
<dbReference type="GO" id="GO:0006030">
    <property type="term" value="P:chitin metabolic process"/>
    <property type="evidence" value="ECO:0007669"/>
    <property type="project" value="EnsemblFungi"/>
</dbReference>
<dbReference type="GO" id="GO:0031505">
    <property type="term" value="P:fungal-type cell wall organization"/>
    <property type="evidence" value="ECO:0007669"/>
    <property type="project" value="EnsemblFungi"/>
</dbReference>
<keyword evidence="11" id="KW-0326">Glycosidase</keyword>
<feature type="region of interest" description="Disordered" evidence="16">
    <location>
        <begin position="333"/>
        <end position="426"/>
    </location>
</feature>
<dbReference type="InterPro" id="IPR013320">
    <property type="entry name" value="ConA-like_dom_sf"/>
</dbReference>
<feature type="chain" id="PRO_5009950823" description="Crh-like protein" evidence="17">
    <location>
        <begin position="18"/>
        <end position="448"/>
    </location>
</feature>
<dbReference type="OrthoDB" id="4781at2759"/>
<evidence type="ECO:0000256" key="12">
    <source>
        <dbReference type="ARBA" id="ARBA00023316"/>
    </source>
</evidence>
<dbReference type="InParanoid" id="C4QWP6"/>
<dbReference type="KEGG" id="ppa:PAS_chr1-1_0293"/>
<evidence type="ECO:0000259" key="18">
    <source>
        <dbReference type="PROSITE" id="PS51762"/>
    </source>
</evidence>
<dbReference type="EMBL" id="FN392319">
    <property type="protein sequence ID" value="CAY67669.1"/>
    <property type="molecule type" value="Genomic_DNA"/>
</dbReference>
<keyword evidence="10" id="KW-0449">Lipoprotein</keyword>
<feature type="signal peptide" evidence="17">
    <location>
        <begin position="1"/>
        <end position="17"/>
    </location>
</feature>
<dbReference type="InterPro" id="IPR017168">
    <property type="entry name" value="CHR-like"/>
</dbReference>
<evidence type="ECO:0000256" key="5">
    <source>
        <dbReference type="ARBA" id="ARBA00022679"/>
    </source>
</evidence>
<dbReference type="STRING" id="644223.C4QWP6"/>
<evidence type="ECO:0000256" key="16">
    <source>
        <dbReference type="SAM" id="MobiDB-lite"/>
    </source>
</evidence>
<dbReference type="HOGENOM" id="CLU_040459_0_0_1"/>
<dbReference type="RefSeq" id="XP_002489950.1">
    <property type="nucleotide sequence ID" value="XM_002489905.1"/>
</dbReference>
<evidence type="ECO:0000256" key="7">
    <source>
        <dbReference type="ARBA" id="ARBA00022801"/>
    </source>
</evidence>
<dbReference type="Gene3D" id="2.60.120.200">
    <property type="match status" value="1"/>
</dbReference>
<dbReference type="CAZy" id="CBM18">
    <property type="family name" value="Carbohydrate-Binding Module Family 18"/>
</dbReference>
<evidence type="ECO:0000256" key="10">
    <source>
        <dbReference type="ARBA" id="ARBA00023288"/>
    </source>
</evidence>
<keyword evidence="7 14" id="KW-0378">Hydrolase</keyword>
<dbReference type="Proteomes" id="UP000000314">
    <property type="component" value="Chromosome 1"/>
</dbReference>
<evidence type="ECO:0000256" key="11">
    <source>
        <dbReference type="ARBA" id="ARBA00023295"/>
    </source>
</evidence>
<protein>
    <recommendedName>
        <fullName evidence="14">Crh-like protein</fullName>
        <ecNumber evidence="14">3.2.-.-</ecNumber>
    </recommendedName>
</protein>
<dbReference type="FunFam" id="2.60.120.200:FF:000159">
    <property type="entry name" value="Glycosidase"/>
    <property type="match status" value="1"/>
</dbReference>
<evidence type="ECO:0000313" key="20">
    <source>
        <dbReference type="Proteomes" id="UP000000314"/>
    </source>
</evidence>
<evidence type="ECO:0000256" key="2">
    <source>
        <dbReference type="ARBA" id="ARBA00004589"/>
    </source>
</evidence>
<evidence type="ECO:0000256" key="8">
    <source>
        <dbReference type="ARBA" id="ARBA00023136"/>
    </source>
</evidence>
<dbReference type="GeneID" id="8196794"/>
<dbReference type="SUPFAM" id="SSF49899">
    <property type="entry name" value="Concanavalin A-like lectins/glucanases"/>
    <property type="match status" value="1"/>
</dbReference>
<keyword evidence="8 14" id="KW-0472">Membrane</keyword>
<evidence type="ECO:0000256" key="14">
    <source>
        <dbReference type="PIRNR" id="PIRNR037299"/>
    </source>
</evidence>
<name>C4QWP6_KOMPG</name>
<evidence type="ECO:0000256" key="3">
    <source>
        <dbReference type="ARBA" id="ARBA00022622"/>
    </source>
</evidence>
<dbReference type="GO" id="GO:0098552">
    <property type="term" value="C:side of membrane"/>
    <property type="evidence" value="ECO:0007669"/>
    <property type="project" value="UniProtKB-KW"/>
</dbReference>
<keyword evidence="4" id="KW-0328">Glycosyltransferase</keyword>
<dbReference type="GO" id="GO:0008843">
    <property type="term" value="F:endochitinase activity"/>
    <property type="evidence" value="ECO:0007669"/>
    <property type="project" value="UniProtKB-EC"/>
</dbReference>
<evidence type="ECO:0000256" key="1">
    <source>
        <dbReference type="ARBA" id="ARBA00000822"/>
    </source>
</evidence>
<feature type="compositionally biased region" description="Low complexity" evidence="16">
    <location>
        <begin position="391"/>
        <end position="406"/>
    </location>
</feature>
<dbReference type="FunCoup" id="C4QWP6">
    <property type="interactions" value="394"/>
</dbReference>
<feature type="compositionally biased region" description="Acidic residues" evidence="16">
    <location>
        <begin position="338"/>
        <end position="351"/>
    </location>
</feature>